<protein>
    <recommendedName>
        <fullName evidence="1">YqcC-like domain-containing protein</fullName>
    </recommendedName>
</protein>
<reference evidence="2 3" key="1">
    <citation type="submission" date="2017-02" db="EMBL/GenBank/DDBJ databases">
        <authorList>
            <person name="Peterson S.W."/>
        </authorList>
    </citation>
    <scope>NUCLEOTIDE SEQUENCE [LARGE SCALE GENOMIC DNA]</scope>
    <source>
        <strain evidence="2 3">CECT 9027</strain>
    </source>
</reference>
<dbReference type="Gene3D" id="1.20.1440.40">
    <property type="entry name" value="YqcC-like"/>
    <property type="match status" value="1"/>
</dbReference>
<evidence type="ECO:0000313" key="2">
    <source>
        <dbReference type="EMBL" id="SJL82663.1"/>
    </source>
</evidence>
<name>A0A1R4B180_9VIBR</name>
<dbReference type="Pfam" id="PF04287">
    <property type="entry name" value="DUF446"/>
    <property type="match status" value="1"/>
</dbReference>
<keyword evidence="3" id="KW-1185">Reference proteome</keyword>
<dbReference type="InterPro" id="IPR023376">
    <property type="entry name" value="YqcC-like_dom"/>
</dbReference>
<sequence length="102" mass="11791">MSNNFGELTTLLQELEFELKRTELWQTTPPPVEALQSQQPFSVDTLGPHEWLQWVFLPQMKASLVQGCPPSGFAIAPYFEQVWPYQNRSLLRVLVQIDEVCQ</sequence>
<dbReference type="AlphaFoldDB" id="A0A1R4B180"/>
<evidence type="ECO:0000313" key="3">
    <source>
        <dbReference type="Proteomes" id="UP000189475"/>
    </source>
</evidence>
<dbReference type="PIRSF" id="PIRSF006257">
    <property type="entry name" value="UCP006257"/>
    <property type="match status" value="1"/>
</dbReference>
<accession>A0A1R4B180</accession>
<dbReference type="PANTHER" id="PTHR39586">
    <property type="entry name" value="CYTOPLASMIC PROTEIN-RELATED"/>
    <property type="match status" value="1"/>
</dbReference>
<dbReference type="RefSeq" id="WP_077312160.1">
    <property type="nucleotide sequence ID" value="NZ_AP024887.1"/>
</dbReference>
<evidence type="ECO:0000259" key="1">
    <source>
        <dbReference type="Pfam" id="PF04287"/>
    </source>
</evidence>
<dbReference type="GO" id="GO:0044010">
    <property type="term" value="P:single-species biofilm formation"/>
    <property type="evidence" value="ECO:0007669"/>
    <property type="project" value="TreeGrafter"/>
</dbReference>
<dbReference type="InterPro" id="IPR007384">
    <property type="entry name" value="UCP006257"/>
</dbReference>
<dbReference type="STRING" id="1918946.VPAL9027_00595"/>
<dbReference type="SUPFAM" id="SSF158452">
    <property type="entry name" value="YqcC-like"/>
    <property type="match status" value="1"/>
</dbReference>
<dbReference type="OrthoDB" id="8794567at2"/>
<organism evidence="2 3">
    <name type="scientific">Vibrio palustris</name>
    <dbReference type="NCBI Taxonomy" id="1918946"/>
    <lineage>
        <taxon>Bacteria</taxon>
        <taxon>Pseudomonadati</taxon>
        <taxon>Pseudomonadota</taxon>
        <taxon>Gammaproteobacteria</taxon>
        <taxon>Vibrionales</taxon>
        <taxon>Vibrionaceae</taxon>
        <taxon>Vibrio</taxon>
    </lineage>
</organism>
<gene>
    <name evidence="2" type="ORF">VPAL9027_00595</name>
</gene>
<dbReference type="InterPro" id="IPR036814">
    <property type="entry name" value="YqcC-like_sf"/>
</dbReference>
<dbReference type="Proteomes" id="UP000189475">
    <property type="component" value="Unassembled WGS sequence"/>
</dbReference>
<feature type="domain" description="YqcC-like" evidence="1">
    <location>
        <begin position="8"/>
        <end position="99"/>
    </location>
</feature>
<proteinExistence type="predicted"/>
<dbReference type="EMBL" id="FUFT01000002">
    <property type="protein sequence ID" value="SJL82663.1"/>
    <property type="molecule type" value="Genomic_DNA"/>
</dbReference>
<dbReference type="PANTHER" id="PTHR39586:SF1">
    <property type="entry name" value="CYTOPLASMIC PROTEIN"/>
    <property type="match status" value="1"/>
</dbReference>